<organism evidence="2 3">
    <name type="scientific">Moraxella oculi</name>
    <dbReference type="NCBI Taxonomy" id="2940516"/>
    <lineage>
        <taxon>Bacteria</taxon>
        <taxon>Pseudomonadati</taxon>
        <taxon>Pseudomonadota</taxon>
        <taxon>Gammaproteobacteria</taxon>
        <taxon>Moraxellales</taxon>
        <taxon>Moraxellaceae</taxon>
        <taxon>Moraxella</taxon>
    </lineage>
</organism>
<accession>A0ABW8U5Y0</accession>
<dbReference type="EMBL" id="JBJJXE010000001">
    <property type="protein sequence ID" value="MFL1731512.1"/>
    <property type="molecule type" value="Genomic_DNA"/>
</dbReference>
<dbReference type="Proteomes" id="UP001624684">
    <property type="component" value="Unassembled WGS sequence"/>
</dbReference>
<dbReference type="NCBIfam" id="TIGR03915">
    <property type="entry name" value="SAM_7_link_chp"/>
    <property type="match status" value="1"/>
</dbReference>
<proteinExistence type="predicted"/>
<evidence type="ECO:0000313" key="2">
    <source>
        <dbReference type="EMBL" id="MFL1731512.1"/>
    </source>
</evidence>
<evidence type="ECO:0000259" key="1">
    <source>
        <dbReference type="Pfam" id="PF13566"/>
    </source>
</evidence>
<reference evidence="2 3" key="1">
    <citation type="submission" date="2024-11" db="EMBL/GenBank/DDBJ databases">
        <title>First Report of Moraxella oculi in Brazil in an Infectious Bovine Keratoconjunctivitis Outbreak.</title>
        <authorList>
            <person name="Carvalho C.V."/>
            <person name="Domingues R."/>
            <person name="Coutinho C."/>
            <person name="Honorio N.T.B.S."/>
            <person name="Faza D.R.L.R."/>
            <person name="Carvalho W.A."/>
            <person name="Machado A.B.F."/>
            <person name="Martins M.F."/>
            <person name="Gaspar E.B."/>
        </authorList>
    </citation>
    <scope>NUCLEOTIDE SEQUENCE [LARGE SCALE GENOMIC DNA]</scope>
    <source>
        <strain evidence="2 3">2117LE</strain>
    </source>
</reference>
<dbReference type="InterPro" id="IPR025404">
    <property type="entry name" value="DUF4130"/>
</dbReference>
<sequence>MELSLFESYDAAGVVLLFDGSFEGWLSAVFYAYEHRLVRTNLSIMVRTDYDDDFLDEVIFVPVDVDKSKRVLNKICDILNIKEIIWAFLSEDKKVYTCLFRVLEYQLQTPNQSVMANFAHPDVQAVHACIKKVRRERHRMQAFVRFEDTTQGVYFAKVNPDCNVLPLIANFFARRFADQSWLIFDVVRGYGIFYDHHNPQAGVREIVDIDERMLLDCHELHADKERMYQRLWQAYFRHVTIKERINPKHHIAQMPRRYWRYLVEKKGCV</sequence>
<feature type="domain" description="DUF4130" evidence="1">
    <location>
        <begin position="95"/>
        <end position="264"/>
    </location>
</feature>
<dbReference type="Pfam" id="PF13566">
    <property type="entry name" value="DUF4130"/>
    <property type="match status" value="1"/>
</dbReference>
<gene>
    <name evidence="2" type="ORF">ACJHVH_00630</name>
</gene>
<keyword evidence="3" id="KW-1185">Reference proteome</keyword>
<evidence type="ECO:0000313" key="3">
    <source>
        <dbReference type="Proteomes" id="UP001624684"/>
    </source>
</evidence>
<name>A0ABW8U5Y0_9GAMM</name>
<protein>
    <submittedName>
        <fullName evidence="2">TIGR03915 family putative DNA repair protein</fullName>
    </submittedName>
</protein>
<dbReference type="InterPro" id="IPR023875">
    <property type="entry name" value="DNA_repair_put"/>
</dbReference>
<dbReference type="RefSeq" id="WP_407068395.1">
    <property type="nucleotide sequence ID" value="NZ_JBJJXE010000001.1"/>
</dbReference>
<comment type="caution">
    <text evidence="2">The sequence shown here is derived from an EMBL/GenBank/DDBJ whole genome shotgun (WGS) entry which is preliminary data.</text>
</comment>